<dbReference type="AlphaFoldDB" id="A0A653E1A2"/>
<evidence type="ECO:0008006" key="4">
    <source>
        <dbReference type="Google" id="ProtNLM"/>
    </source>
</evidence>
<dbReference type="Pfam" id="PF03502">
    <property type="entry name" value="Channel_Tsx"/>
    <property type="match status" value="1"/>
</dbReference>
<dbReference type="SUPFAM" id="SSF111364">
    <property type="entry name" value="Tsx-like channel"/>
    <property type="match status" value="1"/>
</dbReference>
<dbReference type="InterPro" id="IPR036777">
    <property type="entry name" value="Channel_Tsx-like_sf"/>
</dbReference>
<gene>
    <name evidence="3" type="ORF">PMYSY11_0513</name>
</gene>
<proteinExistence type="inferred from homology"/>
<dbReference type="EMBL" id="LR215729">
    <property type="protein sequence ID" value="VEV95560.1"/>
    <property type="molecule type" value="Genomic_DNA"/>
</dbReference>
<dbReference type="Gene3D" id="2.40.230.20">
    <property type="entry name" value="Nucleoside-specific channel-forming protein, Tsx-like"/>
    <property type="match status" value="1"/>
</dbReference>
<dbReference type="GO" id="GO:0009279">
    <property type="term" value="C:cell outer membrane"/>
    <property type="evidence" value="ECO:0007669"/>
    <property type="project" value="InterPro"/>
</dbReference>
<evidence type="ECO:0000313" key="3">
    <source>
        <dbReference type="EMBL" id="VEV95560.1"/>
    </source>
</evidence>
<reference evidence="3" key="1">
    <citation type="submission" date="2019-02" db="EMBL/GenBank/DDBJ databases">
        <authorList>
            <consortium name="Genoscope - CEA"/>
            <person name="William W."/>
        </authorList>
    </citation>
    <scope>NUCLEOTIDE SEQUENCE [LARGE SCALE GENOMIC DNA]</scope>
    <source>
        <strain evidence="3">YSy11</strain>
    </source>
</reference>
<keyword evidence="2" id="KW-0732">Signal</keyword>
<accession>A0A653E1A2</accession>
<comment type="similarity">
    <text evidence="1">Belongs to the nucleoside-specific channel-forming outer membrane porin (Tsx) (TC 1.B.10) family.</text>
</comment>
<organism evidence="3">
    <name type="scientific">Pseudomonas marincola</name>
    <dbReference type="NCBI Taxonomy" id="437900"/>
    <lineage>
        <taxon>Bacteria</taxon>
        <taxon>Pseudomonadati</taxon>
        <taxon>Pseudomonadota</taxon>
        <taxon>Gammaproteobacteria</taxon>
        <taxon>Pseudomonadales</taxon>
        <taxon>Pseudomonadaceae</taxon>
        <taxon>Pseudomonas</taxon>
    </lineage>
</organism>
<name>A0A653E1A2_9PSED</name>
<evidence type="ECO:0000256" key="2">
    <source>
        <dbReference type="SAM" id="SignalP"/>
    </source>
</evidence>
<dbReference type="InterPro" id="IPR018013">
    <property type="entry name" value="Channel_Tsx-like"/>
</dbReference>
<protein>
    <recommendedName>
        <fullName evidence="4">Nucleoside-specific outer membrane channel protein Tsx</fullName>
    </recommendedName>
</protein>
<feature type="signal peptide" evidence="2">
    <location>
        <begin position="1"/>
        <end position="23"/>
    </location>
</feature>
<evidence type="ECO:0000256" key="1">
    <source>
        <dbReference type="ARBA" id="ARBA00008728"/>
    </source>
</evidence>
<sequence length="264" mass="29537">MMRTLSTMMLAGGLLAGGQAAVAGDLLQWQNNSLTYLYGENFKVDPDTQQTLTFEHASGWSVGDLFFFVDGITYNDGENGAGDSKTFYGELSPRLSMGKLFNSKIQFGPVTDVLLAMTYEFGEDDTESYLIGPAVDLAIPGFDYFQLNTYLRTTDGKRDGDNVWQITPVWSYTIPVGNSDILFDGFMDWVVDNDDSYHANLHFNPQIKYDMGKALSWGEKQLYVGIEYDYWKDKYGIDNDGFVGSEILDGTNQSATNFIVKAHF</sequence>
<feature type="chain" id="PRO_5025006197" description="Nucleoside-specific outer membrane channel protein Tsx" evidence="2">
    <location>
        <begin position="24"/>
        <end position="264"/>
    </location>
</feature>